<sequence>MRLTNTIYKLSLIFLFACVCSISQAQERGDVLIKNGTVLTITNGTLENTDVLIRDGKISKIGKGLKAASGTREIDAAGKYVMPGIIDAHSHIALSSINEATSPVTAEVWTGDALDPLDISIYRALAGGVTISHALHGSANAIGGQSETIKHRYGTVDMDGLRMEGAPRTIKFALGENPTRVHGERSGIVPKTRMGVEAVFRSSFSEAKQYMEKWEVYNSDKGKKGFKGSAPEYNLRLEALADILKGNIIVHCHSYRADEIYMLMQVFKDFGIKKLVFQHVNEGFKVAPELAEFGAMASVFADWWDYKFEVYYSTAYNAAILTKNGVVTSINSDSGELIRHLYHEAAKTQKYGDLSDDEALKLITINPAKQLGIEKRVGSLEEGKDGDVAIFSAHPLSIYTVPLYTIVDGVVKFDKENDPADMRIYPDPEETIDVTLHDREDEDRCMDMGYSNYLLTDK</sequence>
<dbReference type="SUPFAM" id="SSF51338">
    <property type="entry name" value="Composite domain of metallo-dependent hydrolases"/>
    <property type="match status" value="1"/>
</dbReference>
<organism evidence="3 4">
    <name type="scientific">Fulvivirga sediminis</name>
    <dbReference type="NCBI Taxonomy" id="2803949"/>
    <lineage>
        <taxon>Bacteria</taxon>
        <taxon>Pseudomonadati</taxon>
        <taxon>Bacteroidota</taxon>
        <taxon>Cytophagia</taxon>
        <taxon>Cytophagales</taxon>
        <taxon>Fulvivirgaceae</taxon>
        <taxon>Fulvivirga</taxon>
    </lineage>
</organism>
<keyword evidence="4" id="KW-1185">Reference proteome</keyword>
<dbReference type="InterPro" id="IPR051781">
    <property type="entry name" value="Metallo-dep_Hydrolase"/>
</dbReference>
<dbReference type="Gene3D" id="2.30.40.10">
    <property type="entry name" value="Urease, subunit C, domain 1"/>
    <property type="match status" value="1"/>
</dbReference>
<dbReference type="PANTHER" id="PTHR43135">
    <property type="entry name" value="ALPHA-D-RIBOSE 1-METHYLPHOSPHONATE 5-TRIPHOSPHATE DIPHOSPHATASE"/>
    <property type="match status" value="1"/>
</dbReference>
<dbReference type="Proteomes" id="UP000659388">
    <property type="component" value="Unassembled WGS sequence"/>
</dbReference>
<comment type="caution">
    <text evidence="3">The sequence shown here is derived from an EMBL/GenBank/DDBJ whole genome shotgun (WGS) entry which is preliminary data.</text>
</comment>
<feature type="signal peptide" evidence="1">
    <location>
        <begin position="1"/>
        <end position="25"/>
    </location>
</feature>
<feature type="chain" id="PRO_5037483115" evidence="1">
    <location>
        <begin position="26"/>
        <end position="458"/>
    </location>
</feature>
<reference evidence="3" key="1">
    <citation type="submission" date="2021-01" db="EMBL/GenBank/DDBJ databases">
        <title>Fulvivirga kasyanovii gen. nov., sp nov., a novel member of the phylum Bacteroidetes isolated from seawater in a mussel farm.</title>
        <authorList>
            <person name="Zhao L.-H."/>
            <person name="Wang Z.-J."/>
        </authorList>
    </citation>
    <scope>NUCLEOTIDE SEQUENCE</scope>
    <source>
        <strain evidence="3">2943</strain>
    </source>
</reference>
<dbReference type="PANTHER" id="PTHR43135:SF3">
    <property type="entry name" value="ALPHA-D-RIBOSE 1-METHYLPHOSPHONATE 5-TRIPHOSPHATE DIPHOSPHATASE"/>
    <property type="match status" value="1"/>
</dbReference>
<dbReference type="CDD" id="cd01309">
    <property type="entry name" value="Met_dep_hydrolase_C"/>
    <property type="match status" value="1"/>
</dbReference>
<dbReference type="InterPro" id="IPR006680">
    <property type="entry name" value="Amidohydro-rel"/>
</dbReference>
<dbReference type="AlphaFoldDB" id="A0A937F754"/>
<evidence type="ECO:0000313" key="3">
    <source>
        <dbReference type="EMBL" id="MBL3655504.1"/>
    </source>
</evidence>
<dbReference type="EMBL" id="JAESIY010000002">
    <property type="protein sequence ID" value="MBL3655504.1"/>
    <property type="molecule type" value="Genomic_DNA"/>
</dbReference>
<dbReference type="Gene3D" id="3.20.20.140">
    <property type="entry name" value="Metal-dependent hydrolases"/>
    <property type="match status" value="1"/>
</dbReference>
<feature type="domain" description="Amidohydrolase-related" evidence="2">
    <location>
        <begin position="80"/>
        <end position="398"/>
    </location>
</feature>
<evidence type="ECO:0000313" key="4">
    <source>
        <dbReference type="Proteomes" id="UP000659388"/>
    </source>
</evidence>
<keyword evidence="1" id="KW-0732">Signal</keyword>
<name>A0A937F754_9BACT</name>
<accession>A0A937F754</accession>
<evidence type="ECO:0000256" key="1">
    <source>
        <dbReference type="SAM" id="SignalP"/>
    </source>
</evidence>
<gene>
    <name evidence="3" type="ORF">JL102_05135</name>
</gene>
<dbReference type="Pfam" id="PF01979">
    <property type="entry name" value="Amidohydro_1"/>
    <property type="match status" value="1"/>
</dbReference>
<dbReference type="SUPFAM" id="SSF51556">
    <property type="entry name" value="Metallo-dependent hydrolases"/>
    <property type="match status" value="1"/>
</dbReference>
<dbReference type="InterPro" id="IPR011059">
    <property type="entry name" value="Metal-dep_hydrolase_composite"/>
</dbReference>
<proteinExistence type="predicted"/>
<dbReference type="GO" id="GO:0016810">
    <property type="term" value="F:hydrolase activity, acting on carbon-nitrogen (but not peptide) bonds"/>
    <property type="evidence" value="ECO:0007669"/>
    <property type="project" value="InterPro"/>
</dbReference>
<evidence type="ECO:0000259" key="2">
    <source>
        <dbReference type="Pfam" id="PF01979"/>
    </source>
</evidence>
<protein>
    <submittedName>
        <fullName evidence="3">Amidohydrolase family protein</fullName>
    </submittedName>
</protein>
<dbReference type="RefSeq" id="WP_202243334.1">
    <property type="nucleotide sequence ID" value="NZ_JAESIY010000002.1"/>
</dbReference>
<dbReference type="InterPro" id="IPR032466">
    <property type="entry name" value="Metal_Hydrolase"/>
</dbReference>